<proteinExistence type="predicted"/>
<dbReference type="AlphaFoldDB" id="A0A8D9BGV9"/>
<accession>A0A8D9BGV9</accession>
<organism evidence="1">
    <name type="scientific">Cacopsylla melanoneura</name>
    <dbReference type="NCBI Taxonomy" id="428564"/>
    <lineage>
        <taxon>Eukaryota</taxon>
        <taxon>Metazoa</taxon>
        <taxon>Ecdysozoa</taxon>
        <taxon>Arthropoda</taxon>
        <taxon>Hexapoda</taxon>
        <taxon>Insecta</taxon>
        <taxon>Pterygota</taxon>
        <taxon>Neoptera</taxon>
        <taxon>Paraneoptera</taxon>
        <taxon>Hemiptera</taxon>
        <taxon>Sternorrhyncha</taxon>
        <taxon>Psylloidea</taxon>
        <taxon>Psyllidae</taxon>
        <taxon>Psyllinae</taxon>
        <taxon>Cacopsylla</taxon>
    </lineage>
</organism>
<evidence type="ECO:0000313" key="1">
    <source>
        <dbReference type="EMBL" id="CAG6781236.1"/>
    </source>
</evidence>
<protein>
    <submittedName>
        <fullName evidence="1">Uncharacterized protein</fullName>
    </submittedName>
</protein>
<name>A0A8D9BGV9_9HEMI</name>
<dbReference type="EMBL" id="HBUF01621954">
    <property type="protein sequence ID" value="CAG6781236.1"/>
    <property type="molecule type" value="Transcribed_RNA"/>
</dbReference>
<reference evidence="1" key="1">
    <citation type="submission" date="2021-05" db="EMBL/GenBank/DDBJ databases">
        <authorList>
            <person name="Alioto T."/>
            <person name="Alioto T."/>
            <person name="Gomez Garrido J."/>
        </authorList>
    </citation>
    <scope>NUCLEOTIDE SEQUENCE</scope>
</reference>
<sequence>MPYKCCVYGCQVFLSFSQNQYRVNCKECGLRNIEYFRHGLPTYRHFEELILLFFLVHFCVLKKFRPVYFRFWFNAKFLLNDLQPYTRFGFFRLILPVSTVPSPSWPLQIFNVARPGDVAACPPSDRHALRPNSTPTRCLRRG</sequence>